<evidence type="ECO:0000313" key="1">
    <source>
        <dbReference type="EMBL" id="QPG06408.1"/>
    </source>
</evidence>
<dbReference type="SUPFAM" id="SSF82171">
    <property type="entry name" value="DPP6 N-terminal domain-like"/>
    <property type="match status" value="1"/>
</dbReference>
<dbReference type="KEGG" id="smaa:IT774_04240"/>
<accession>A0A7S9DZA2</accession>
<dbReference type="Proteomes" id="UP000595095">
    <property type="component" value="Chromosome"/>
</dbReference>
<gene>
    <name evidence="1" type="ORF">IT774_04240</name>
</gene>
<sequence length="396" mass="45909">MTMDDKNNSWERIQLTRGSDTGNYHSHAYYDIPVFDSQSRLLAGHRVSFQERSPAPEDKIDIGYMDLQGDRSWIKVGESTAWSWQQGAMSQWLPQTRILIWNDRENDKFVSRHYSVDSGETKTFPHPVYAVAPDGKFFLSLNMSRLNYVRPGYGYAGGTGHQMDSLKPKQDGVWKIDANTGQEKLLLSLHDAANFLLKRLPLRLRLSNFIRRYVFWFNHVKISPDGKRFTIKLRFRSKDLSRNWNDSMGCSLTCGTDGSDLRLLEHATSHVIWLDEKRLYFWKKGGLYLYEDAQEGGKRLKQIAPDLINHNVHMRHFPDNPEQFIFDTPYRETIDLFTYNEADADSVKIATFHNHKPKQGEFRCDLHPCPGPDGKSIVVTSLDDGGRQIYLLRKRD</sequence>
<reference evidence="1 2" key="1">
    <citation type="submission" date="2020-11" db="EMBL/GenBank/DDBJ databases">
        <title>Complete genome sequence for Salinimonas sp. strain G2-b.</title>
        <authorList>
            <person name="Park S.-J."/>
        </authorList>
    </citation>
    <scope>NUCLEOTIDE SEQUENCE [LARGE SCALE GENOMIC DNA]</scope>
    <source>
        <strain evidence="1 2">G2-b</strain>
    </source>
</reference>
<proteinExistence type="predicted"/>
<dbReference type="EMBL" id="CP064795">
    <property type="protein sequence ID" value="QPG06408.1"/>
    <property type="molecule type" value="Genomic_DNA"/>
</dbReference>
<dbReference type="AlphaFoldDB" id="A0A7S9DZA2"/>
<evidence type="ECO:0000313" key="2">
    <source>
        <dbReference type="Proteomes" id="UP000595095"/>
    </source>
</evidence>
<dbReference type="RefSeq" id="WP_195811484.1">
    <property type="nucleotide sequence ID" value="NZ_CP064795.1"/>
</dbReference>
<organism evidence="1 2">
    <name type="scientific">Salinimonas marina</name>
    <dbReference type="NCBI Taxonomy" id="2785918"/>
    <lineage>
        <taxon>Bacteria</taxon>
        <taxon>Pseudomonadati</taxon>
        <taxon>Pseudomonadota</taxon>
        <taxon>Gammaproteobacteria</taxon>
        <taxon>Alteromonadales</taxon>
        <taxon>Alteromonadaceae</taxon>
        <taxon>Alteromonas/Salinimonas group</taxon>
        <taxon>Salinimonas</taxon>
    </lineage>
</organism>
<keyword evidence="2" id="KW-1185">Reference proteome</keyword>
<protein>
    <submittedName>
        <fullName evidence="1">Uncharacterized protein</fullName>
    </submittedName>
</protein>
<name>A0A7S9DZA2_9ALTE</name>